<feature type="transmembrane region" description="Helical" evidence="9">
    <location>
        <begin position="98"/>
        <end position="120"/>
    </location>
</feature>
<dbReference type="OrthoDB" id="5864054at2759"/>
<evidence type="ECO:0000256" key="5">
    <source>
        <dbReference type="ARBA" id="ARBA00023040"/>
    </source>
</evidence>
<gene>
    <name evidence="11" type="ORF">DGAL_LOCUS6652</name>
</gene>
<dbReference type="InterPro" id="IPR017452">
    <property type="entry name" value="GPCR_Rhodpsn_7TM"/>
</dbReference>
<evidence type="ECO:0000256" key="9">
    <source>
        <dbReference type="SAM" id="Phobius"/>
    </source>
</evidence>
<proteinExistence type="predicted"/>
<protein>
    <recommendedName>
        <fullName evidence="10">G-protein coupled receptors family 1 profile domain-containing protein</fullName>
    </recommendedName>
</protein>
<keyword evidence="3 9" id="KW-0812">Transmembrane</keyword>
<dbReference type="Proteomes" id="UP000789390">
    <property type="component" value="Unassembled WGS sequence"/>
</dbReference>
<feature type="transmembrane region" description="Helical" evidence="9">
    <location>
        <begin position="26"/>
        <end position="52"/>
    </location>
</feature>
<evidence type="ECO:0000256" key="6">
    <source>
        <dbReference type="ARBA" id="ARBA00023136"/>
    </source>
</evidence>
<evidence type="ECO:0000256" key="8">
    <source>
        <dbReference type="ARBA" id="ARBA00023224"/>
    </source>
</evidence>
<comment type="caution">
    <text evidence="11">The sequence shown here is derived from an EMBL/GenBank/DDBJ whole genome shotgun (WGS) entry which is preliminary data.</text>
</comment>
<dbReference type="Gene3D" id="1.20.1070.10">
    <property type="entry name" value="Rhodopsin 7-helix transmembrane proteins"/>
    <property type="match status" value="1"/>
</dbReference>
<feature type="domain" description="G-protein coupled receptors family 1 profile" evidence="10">
    <location>
        <begin position="43"/>
        <end position="155"/>
    </location>
</feature>
<feature type="transmembrane region" description="Helical" evidence="9">
    <location>
        <begin position="284"/>
        <end position="306"/>
    </location>
</feature>
<evidence type="ECO:0000256" key="4">
    <source>
        <dbReference type="ARBA" id="ARBA00022989"/>
    </source>
</evidence>
<keyword evidence="5" id="KW-0297">G-protein coupled receptor</keyword>
<dbReference type="InterPro" id="IPR050569">
    <property type="entry name" value="TAAR"/>
</dbReference>
<accession>A0A8J2WJ58</accession>
<dbReference type="GO" id="GO:0005886">
    <property type="term" value="C:plasma membrane"/>
    <property type="evidence" value="ECO:0007669"/>
    <property type="project" value="UniProtKB-SubCell"/>
</dbReference>
<dbReference type="PANTHER" id="PTHR24249:SF411">
    <property type="entry name" value="G-PROTEIN COUPLED RECEPTORS FAMILY 1 PROFILE DOMAIN-CONTAINING PROTEIN"/>
    <property type="match status" value="1"/>
</dbReference>
<keyword evidence="6 9" id="KW-0472">Membrane</keyword>
<evidence type="ECO:0000256" key="7">
    <source>
        <dbReference type="ARBA" id="ARBA00023170"/>
    </source>
</evidence>
<keyword evidence="4 9" id="KW-1133">Transmembrane helix</keyword>
<reference evidence="11" key="1">
    <citation type="submission" date="2021-11" db="EMBL/GenBank/DDBJ databases">
        <authorList>
            <person name="Schell T."/>
        </authorList>
    </citation>
    <scope>NUCLEOTIDE SEQUENCE</scope>
    <source>
        <strain evidence="11">M5</strain>
    </source>
</reference>
<dbReference type="GO" id="GO:0004930">
    <property type="term" value="F:G protein-coupled receptor activity"/>
    <property type="evidence" value="ECO:0007669"/>
    <property type="project" value="UniProtKB-KW"/>
</dbReference>
<keyword evidence="8" id="KW-0807">Transducer</keyword>
<feature type="transmembrane region" description="Helical" evidence="9">
    <location>
        <begin position="178"/>
        <end position="198"/>
    </location>
</feature>
<name>A0A8J2WJ58_9CRUS</name>
<evidence type="ECO:0000259" key="10">
    <source>
        <dbReference type="PROSITE" id="PS50262"/>
    </source>
</evidence>
<evidence type="ECO:0000256" key="2">
    <source>
        <dbReference type="ARBA" id="ARBA00022475"/>
    </source>
</evidence>
<dbReference type="AlphaFoldDB" id="A0A8J2WJ58"/>
<keyword evidence="2" id="KW-1003">Cell membrane</keyword>
<feature type="transmembrane region" description="Helical" evidence="9">
    <location>
        <begin position="64"/>
        <end position="86"/>
    </location>
</feature>
<dbReference type="PANTHER" id="PTHR24249">
    <property type="entry name" value="HISTAMINE RECEPTOR-RELATED G-PROTEIN COUPLED RECEPTOR"/>
    <property type="match status" value="1"/>
</dbReference>
<dbReference type="PROSITE" id="PS50262">
    <property type="entry name" value="G_PROTEIN_RECEP_F1_2"/>
    <property type="match status" value="1"/>
</dbReference>
<keyword evidence="12" id="KW-1185">Reference proteome</keyword>
<comment type="subcellular location">
    <subcellularLocation>
        <location evidence="1">Cell membrane</location>
        <topology evidence="1">Multi-pass membrane protein</topology>
    </subcellularLocation>
</comment>
<feature type="transmembrane region" description="Helical" evidence="9">
    <location>
        <begin position="140"/>
        <end position="166"/>
    </location>
</feature>
<dbReference type="SUPFAM" id="SSF81321">
    <property type="entry name" value="Family A G protein-coupled receptor-like"/>
    <property type="match status" value="1"/>
</dbReference>
<evidence type="ECO:0000256" key="3">
    <source>
        <dbReference type="ARBA" id="ARBA00022692"/>
    </source>
</evidence>
<evidence type="ECO:0000313" key="11">
    <source>
        <dbReference type="EMBL" id="CAH0103942.1"/>
    </source>
</evidence>
<keyword evidence="7" id="KW-0675">Receptor</keyword>
<organism evidence="11 12">
    <name type="scientific">Daphnia galeata</name>
    <dbReference type="NCBI Taxonomy" id="27404"/>
    <lineage>
        <taxon>Eukaryota</taxon>
        <taxon>Metazoa</taxon>
        <taxon>Ecdysozoa</taxon>
        <taxon>Arthropoda</taxon>
        <taxon>Crustacea</taxon>
        <taxon>Branchiopoda</taxon>
        <taxon>Diplostraca</taxon>
        <taxon>Cladocera</taxon>
        <taxon>Anomopoda</taxon>
        <taxon>Daphniidae</taxon>
        <taxon>Daphnia</taxon>
    </lineage>
</organism>
<evidence type="ECO:0000313" key="12">
    <source>
        <dbReference type="Proteomes" id="UP000789390"/>
    </source>
</evidence>
<dbReference type="EMBL" id="CAKKLH010000123">
    <property type="protein sequence ID" value="CAH0103942.1"/>
    <property type="molecule type" value="Genomic_DNA"/>
</dbReference>
<sequence length="356" mass="40081">MNSSIANHEILLTVNGKVYNPIKIDYTFFAVTKFVSCSIAIPVNVSLAFTILCHCYLYRKKRNVFLFAIVFSNLTCFIPSIMELIHCIWLPDVESICHAYVAVVAVPHALVLLNMFLALVDRYLAISHPFLYREKMTLRLASTVVILSSTLTVFLLKFVYIFGLVPLGCEIHLSRVKFILIILVALLLLCTVLNYIVYGHTKKFSTPRRISSTSTNDEGCHIATIDGNIDWIELEVFRNQTLNERRLLDNNSVSRLNGLSDIGMSVRVDNEILGEIEMESTRTLLIGVTSLLVVAYVDIIYLSSFLGCQLIAGIRECVDPNTWMEHFIKELGLIPAFDGSIIFHLLFSKLSTSLAC</sequence>
<evidence type="ECO:0000256" key="1">
    <source>
        <dbReference type="ARBA" id="ARBA00004651"/>
    </source>
</evidence>